<organism evidence="1 2">
    <name type="scientific">Mythimna loreyi</name>
    <dbReference type="NCBI Taxonomy" id="667449"/>
    <lineage>
        <taxon>Eukaryota</taxon>
        <taxon>Metazoa</taxon>
        <taxon>Ecdysozoa</taxon>
        <taxon>Arthropoda</taxon>
        <taxon>Hexapoda</taxon>
        <taxon>Insecta</taxon>
        <taxon>Pterygota</taxon>
        <taxon>Neoptera</taxon>
        <taxon>Endopterygota</taxon>
        <taxon>Lepidoptera</taxon>
        <taxon>Glossata</taxon>
        <taxon>Ditrysia</taxon>
        <taxon>Noctuoidea</taxon>
        <taxon>Noctuidae</taxon>
        <taxon>Noctuinae</taxon>
        <taxon>Hadenini</taxon>
        <taxon>Mythimna</taxon>
    </lineage>
</organism>
<reference evidence="1" key="1">
    <citation type="submission" date="2023-03" db="EMBL/GenBank/DDBJ databases">
        <title>Chromosome-level genomes of two armyworms, Mythimna separata and Mythimna loreyi, provide insights into the biosynthesis and reception of sex pheromones.</title>
        <authorList>
            <person name="Zhao H."/>
        </authorList>
    </citation>
    <scope>NUCLEOTIDE SEQUENCE</scope>
    <source>
        <strain evidence="1">BeijingLab</strain>
    </source>
</reference>
<protein>
    <submittedName>
        <fullName evidence="1">Uncharacterized protein</fullName>
    </submittedName>
</protein>
<dbReference type="Proteomes" id="UP001231649">
    <property type="component" value="Chromosome 18"/>
</dbReference>
<sequence length="171" mass="19563">MVTLSCSLPVDADKFGDFCKTVASKYVAEYGWYPMTVTMHKILIHGKDIINSSALLVGLLSEQAGEARNKFWRYDREHHSRKSDREKTMLDLFHRALESSDPEISYIRLQNRLKKLKSLPLPSKVVELLKPYEISAEDDFEAATENEIEIIEGHTDSDNITEILSADEDEE</sequence>
<evidence type="ECO:0000313" key="2">
    <source>
        <dbReference type="Proteomes" id="UP001231649"/>
    </source>
</evidence>
<accession>A0ACC2QJ89</accession>
<comment type="caution">
    <text evidence="1">The sequence shown here is derived from an EMBL/GenBank/DDBJ whole genome shotgun (WGS) entry which is preliminary data.</text>
</comment>
<proteinExistence type="predicted"/>
<gene>
    <name evidence="1" type="ORF">PYW08_005645</name>
</gene>
<evidence type="ECO:0000313" key="1">
    <source>
        <dbReference type="EMBL" id="KAJ8717246.1"/>
    </source>
</evidence>
<name>A0ACC2QJ89_9NEOP</name>
<keyword evidence="2" id="KW-1185">Reference proteome</keyword>
<dbReference type="EMBL" id="CM056794">
    <property type="protein sequence ID" value="KAJ8717246.1"/>
    <property type="molecule type" value="Genomic_DNA"/>
</dbReference>